<dbReference type="SUPFAM" id="SSF50494">
    <property type="entry name" value="Trypsin-like serine proteases"/>
    <property type="match status" value="1"/>
</dbReference>
<proteinExistence type="inferred from homology"/>
<organism evidence="10 11">
    <name type="scientific">Hyphococcus lacteus</name>
    <dbReference type="NCBI Taxonomy" id="3143536"/>
    <lineage>
        <taxon>Bacteria</taxon>
        <taxon>Pseudomonadati</taxon>
        <taxon>Pseudomonadota</taxon>
        <taxon>Alphaproteobacteria</taxon>
        <taxon>Parvularculales</taxon>
        <taxon>Parvularculaceae</taxon>
        <taxon>Hyphococcus</taxon>
    </lineage>
</organism>
<reference evidence="10 11" key="1">
    <citation type="submission" date="2024-05" db="EMBL/GenBank/DDBJ databases">
        <title>Three bacterial strains, DH-69, EH-24, and ECK-19 isolated from coastal sediments.</title>
        <authorList>
            <person name="Ye Y.-Q."/>
            <person name="Du Z.-J."/>
        </authorList>
    </citation>
    <scope>NUCLEOTIDE SEQUENCE [LARGE SCALE GENOMIC DNA]</scope>
    <source>
        <strain evidence="10 11">ECK-19</strain>
    </source>
</reference>
<evidence type="ECO:0000256" key="6">
    <source>
        <dbReference type="ARBA" id="ARBA00022764"/>
    </source>
</evidence>
<dbReference type="InterPro" id="IPR001478">
    <property type="entry name" value="PDZ"/>
</dbReference>
<dbReference type="Gene3D" id="2.30.42.10">
    <property type="match status" value="2"/>
</dbReference>
<keyword evidence="3" id="KW-0645">Protease</keyword>
<dbReference type="InterPro" id="IPR036034">
    <property type="entry name" value="PDZ_sf"/>
</dbReference>
<keyword evidence="7 10" id="KW-0378">Hydrolase</keyword>
<evidence type="ECO:0000256" key="1">
    <source>
        <dbReference type="ARBA" id="ARBA00004418"/>
    </source>
</evidence>
<dbReference type="PROSITE" id="PS50106">
    <property type="entry name" value="PDZ"/>
    <property type="match status" value="2"/>
</dbReference>
<keyword evidence="5" id="KW-0677">Repeat</keyword>
<dbReference type="InterPro" id="IPR041489">
    <property type="entry name" value="PDZ_6"/>
</dbReference>
<keyword evidence="4" id="KW-0732">Signal</keyword>
<evidence type="ECO:0000256" key="7">
    <source>
        <dbReference type="ARBA" id="ARBA00022801"/>
    </source>
</evidence>
<sequence length="503" mass="52774">MKLTSQITKRSSKRPVAVLAAGVAATALTIAGFGFSTADAQAPRLMAPPLAADGTLSFADLVERVSPAVVSVLVEREVERPRLPQGLDGLFNFRFGDPDTAPQEDFDDGGTQSMQAQGSGFFIDREGHVVTNNHVVADADSVKVRLANGDEVDATVVGTDPLTDLAVLKIEPIKGQAYVEFADDVNLRVGDWVVAVGNPFGLGGTVTSGIVSAIGGQNRENQYLDFLQIDAPINRGNSGGPTFDLKGRVVGVNTAIFSPNGGSVGIGFAIPARVAKDMVAQLIESGSVTRGWLGIQLQEVTNEIAAAIGLKDDKGVLVADVIDGTPAQKAGLRDGDVILGIEGDTVDTANALSRRVASFPPGKKIDVKVHRDGKVRNLTVTLGARDEDQEVAQAEVPSNDNDSLAADIGLRVSELTDMLRQQFRVPDDVNGVVVTAVRPGSPAQEAGLQPGVVILQVDGEAVDSGNDLRSKLANAKKSKKDAVLLRMQFGSNRQFGALSLDSE</sequence>
<dbReference type="Pfam" id="PF17820">
    <property type="entry name" value="PDZ_6"/>
    <property type="match status" value="1"/>
</dbReference>
<dbReference type="RefSeq" id="WP_369311921.1">
    <property type="nucleotide sequence ID" value="NZ_JBEHZE010000001.1"/>
</dbReference>
<comment type="similarity">
    <text evidence="2">Belongs to the peptidase S1C family.</text>
</comment>
<evidence type="ECO:0000256" key="4">
    <source>
        <dbReference type="ARBA" id="ARBA00022729"/>
    </source>
</evidence>
<dbReference type="Proteomes" id="UP001560685">
    <property type="component" value="Unassembled WGS sequence"/>
</dbReference>
<evidence type="ECO:0000313" key="11">
    <source>
        <dbReference type="Proteomes" id="UP001560685"/>
    </source>
</evidence>
<dbReference type="SMART" id="SM00228">
    <property type="entry name" value="PDZ"/>
    <property type="match status" value="2"/>
</dbReference>
<feature type="domain" description="PDZ" evidence="9">
    <location>
        <begin position="282"/>
        <end position="346"/>
    </location>
</feature>
<dbReference type="PRINTS" id="PR00834">
    <property type="entry name" value="PROTEASES2C"/>
</dbReference>
<evidence type="ECO:0000256" key="3">
    <source>
        <dbReference type="ARBA" id="ARBA00022670"/>
    </source>
</evidence>
<dbReference type="InterPro" id="IPR001940">
    <property type="entry name" value="Peptidase_S1C"/>
</dbReference>
<keyword evidence="6" id="KW-0574">Periplasm</keyword>
<dbReference type="CDD" id="cd10839">
    <property type="entry name" value="cpPDZ1_DegP-like"/>
    <property type="match status" value="1"/>
</dbReference>
<dbReference type="PANTHER" id="PTHR22939:SF129">
    <property type="entry name" value="SERINE PROTEASE HTRA2, MITOCHONDRIAL"/>
    <property type="match status" value="1"/>
</dbReference>
<feature type="domain" description="PDZ" evidence="9">
    <location>
        <begin position="393"/>
        <end position="464"/>
    </location>
</feature>
<keyword evidence="8" id="KW-0720">Serine protease</keyword>
<dbReference type="PANTHER" id="PTHR22939">
    <property type="entry name" value="SERINE PROTEASE FAMILY S1C HTRA-RELATED"/>
    <property type="match status" value="1"/>
</dbReference>
<evidence type="ECO:0000256" key="5">
    <source>
        <dbReference type="ARBA" id="ARBA00022737"/>
    </source>
</evidence>
<dbReference type="Pfam" id="PF13365">
    <property type="entry name" value="Trypsin_2"/>
    <property type="match status" value="1"/>
</dbReference>
<dbReference type="SUPFAM" id="SSF50156">
    <property type="entry name" value="PDZ domain-like"/>
    <property type="match status" value="2"/>
</dbReference>
<evidence type="ECO:0000313" key="10">
    <source>
        <dbReference type="EMBL" id="MEX6632140.1"/>
    </source>
</evidence>
<gene>
    <name evidence="10" type="ORF">ABFZ84_01130</name>
</gene>
<dbReference type="InterPro" id="IPR011782">
    <property type="entry name" value="Pept_S1C_Do"/>
</dbReference>
<dbReference type="NCBIfam" id="TIGR02037">
    <property type="entry name" value="degP_htrA_DO"/>
    <property type="match status" value="1"/>
</dbReference>
<evidence type="ECO:0000259" key="9">
    <source>
        <dbReference type="PROSITE" id="PS50106"/>
    </source>
</evidence>
<dbReference type="Pfam" id="PF13180">
    <property type="entry name" value="PDZ_2"/>
    <property type="match status" value="1"/>
</dbReference>
<protein>
    <submittedName>
        <fullName evidence="10">Do family serine endopeptidase</fullName>
        <ecNumber evidence="10">3.4.21.107</ecNumber>
    </submittedName>
</protein>
<dbReference type="InterPro" id="IPR009003">
    <property type="entry name" value="Peptidase_S1_PA"/>
</dbReference>
<dbReference type="EC" id="3.4.21.107" evidence="10"/>
<name>A0ABV3Z040_9PROT</name>
<comment type="caution">
    <text evidence="10">The sequence shown here is derived from an EMBL/GenBank/DDBJ whole genome shotgun (WGS) entry which is preliminary data.</text>
</comment>
<dbReference type="Gene3D" id="2.40.10.120">
    <property type="match status" value="1"/>
</dbReference>
<keyword evidence="11" id="KW-1185">Reference proteome</keyword>
<dbReference type="EMBL" id="JBEHZE010000001">
    <property type="protein sequence ID" value="MEX6632140.1"/>
    <property type="molecule type" value="Genomic_DNA"/>
</dbReference>
<dbReference type="GO" id="GO:0016787">
    <property type="term" value="F:hydrolase activity"/>
    <property type="evidence" value="ECO:0007669"/>
    <property type="project" value="UniProtKB-KW"/>
</dbReference>
<accession>A0ABV3Z040</accession>
<evidence type="ECO:0000256" key="2">
    <source>
        <dbReference type="ARBA" id="ARBA00010541"/>
    </source>
</evidence>
<evidence type="ECO:0000256" key="8">
    <source>
        <dbReference type="ARBA" id="ARBA00022825"/>
    </source>
</evidence>
<comment type="subcellular location">
    <subcellularLocation>
        <location evidence="1">Periplasm</location>
    </subcellularLocation>
</comment>